<dbReference type="Pfam" id="PF03189">
    <property type="entry name" value="Otopetrin"/>
    <property type="match status" value="1"/>
</dbReference>
<proteinExistence type="inferred from homology"/>
<evidence type="ECO:0000256" key="9">
    <source>
        <dbReference type="ARBA" id="ARBA00023136"/>
    </source>
</evidence>
<keyword evidence="4" id="KW-1003">Cell membrane</keyword>
<dbReference type="OrthoDB" id="6429739at2759"/>
<evidence type="ECO:0000256" key="4">
    <source>
        <dbReference type="ARBA" id="ARBA00022475"/>
    </source>
</evidence>
<keyword evidence="5 11" id="KW-0812">Transmembrane</keyword>
<keyword evidence="8" id="KW-0406">Ion transport</keyword>
<protein>
    <recommendedName>
        <fullName evidence="14">Otopetrin</fullName>
    </recommendedName>
</protein>
<reference evidence="12" key="1">
    <citation type="submission" date="2018-11" db="EMBL/GenBank/DDBJ databases">
        <authorList>
            <consortium name="Pathogen Informatics"/>
        </authorList>
    </citation>
    <scope>NUCLEOTIDE SEQUENCE</scope>
</reference>
<keyword evidence="7 11" id="KW-1133">Transmembrane helix</keyword>
<evidence type="ECO:0000313" key="13">
    <source>
        <dbReference type="Proteomes" id="UP000784294"/>
    </source>
</evidence>
<evidence type="ECO:0000256" key="3">
    <source>
        <dbReference type="ARBA" id="ARBA00022448"/>
    </source>
</evidence>
<evidence type="ECO:0000313" key="12">
    <source>
        <dbReference type="EMBL" id="VEL07984.1"/>
    </source>
</evidence>
<keyword evidence="3" id="KW-0813">Transport</keyword>
<keyword evidence="6" id="KW-0375">Hydrogen ion transport</keyword>
<dbReference type="PANTHER" id="PTHR21522">
    <property type="entry name" value="PROTON CHANNEL OTOP"/>
    <property type="match status" value="1"/>
</dbReference>
<comment type="subcellular location">
    <subcellularLocation>
        <location evidence="1">Cell membrane</location>
        <topology evidence="1">Multi-pass membrane protein</topology>
    </subcellularLocation>
</comment>
<dbReference type="GO" id="GO:0005886">
    <property type="term" value="C:plasma membrane"/>
    <property type="evidence" value="ECO:0007669"/>
    <property type="project" value="UniProtKB-SubCell"/>
</dbReference>
<sequence length="197" mass="22621">MTEILIQSLYKKERYKRQQACRGLVGNFVGLLLCLTVLVITLYLELNQDHNSLLHYRLHSGEVMFIYLVTLGLTLVAFGFTLRLKFTVHFTPHSLDEKLLVVTYFVTVNYQISSIAMCLHYLSQVNLVASHQTLLQVGLVARLVELAQASLQTFFIQDAFYRCSQDEATKHKKPGRDFIAILLAVNFSLWMIKSFQV</sequence>
<evidence type="ECO:0000256" key="6">
    <source>
        <dbReference type="ARBA" id="ARBA00022781"/>
    </source>
</evidence>
<keyword evidence="9 11" id="KW-0472">Membrane</keyword>
<dbReference type="PANTHER" id="PTHR21522:SF32">
    <property type="entry name" value="OTOPETRIN-2"/>
    <property type="match status" value="1"/>
</dbReference>
<feature type="transmembrane region" description="Helical" evidence="11">
    <location>
        <begin position="64"/>
        <end position="86"/>
    </location>
</feature>
<evidence type="ECO:0000256" key="2">
    <source>
        <dbReference type="ARBA" id="ARBA00006513"/>
    </source>
</evidence>
<keyword evidence="10" id="KW-0407">Ion channel</keyword>
<organism evidence="12 13">
    <name type="scientific">Protopolystoma xenopodis</name>
    <dbReference type="NCBI Taxonomy" id="117903"/>
    <lineage>
        <taxon>Eukaryota</taxon>
        <taxon>Metazoa</taxon>
        <taxon>Spiralia</taxon>
        <taxon>Lophotrochozoa</taxon>
        <taxon>Platyhelminthes</taxon>
        <taxon>Monogenea</taxon>
        <taxon>Polyopisthocotylea</taxon>
        <taxon>Polystomatidea</taxon>
        <taxon>Polystomatidae</taxon>
        <taxon>Protopolystoma</taxon>
    </lineage>
</organism>
<feature type="transmembrane region" description="Helical" evidence="11">
    <location>
        <begin position="21"/>
        <end position="44"/>
    </location>
</feature>
<dbReference type="GO" id="GO:0015252">
    <property type="term" value="F:proton channel activity"/>
    <property type="evidence" value="ECO:0007669"/>
    <property type="project" value="InterPro"/>
</dbReference>
<evidence type="ECO:0000256" key="7">
    <source>
        <dbReference type="ARBA" id="ARBA00022989"/>
    </source>
</evidence>
<evidence type="ECO:0000256" key="8">
    <source>
        <dbReference type="ARBA" id="ARBA00023065"/>
    </source>
</evidence>
<evidence type="ECO:0000256" key="5">
    <source>
        <dbReference type="ARBA" id="ARBA00022692"/>
    </source>
</evidence>
<evidence type="ECO:0000256" key="11">
    <source>
        <dbReference type="SAM" id="Phobius"/>
    </source>
</evidence>
<dbReference type="EMBL" id="CAAALY010002892">
    <property type="protein sequence ID" value="VEL07984.1"/>
    <property type="molecule type" value="Genomic_DNA"/>
</dbReference>
<evidence type="ECO:0000256" key="10">
    <source>
        <dbReference type="ARBA" id="ARBA00023303"/>
    </source>
</evidence>
<name>A0A3S5CH55_9PLAT</name>
<comment type="caution">
    <text evidence="12">The sequence shown here is derived from an EMBL/GenBank/DDBJ whole genome shotgun (WGS) entry which is preliminary data.</text>
</comment>
<dbReference type="InterPro" id="IPR004878">
    <property type="entry name" value="Otopetrin"/>
</dbReference>
<dbReference type="AlphaFoldDB" id="A0A3S5CH55"/>
<evidence type="ECO:0008006" key="14">
    <source>
        <dbReference type="Google" id="ProtNLM"/>
    </source>
</evidence>
<evidence type="ECO:0000256" key="1">
    <source>
        <dbReference type="ARBA" id="ARBA00004651"/>
    </source>
</evidence>
<dbReference type="Proteomes" id="UP000784294">
    <property type="component" value="Unassembled WGS sequence"/>
</dbReference>
<gene>
    <name evidence="12" type="ORF">PXEA_LOCUS1424</name>
</gene>
<keyword evidence="13" id="KW-1185">Reference proteome</keyword>
<comment type="similarity">
    <text evidence="2">Belongs to the otopetrin family.</text>
</comment>
<accession>A0A3S5CH55</accession>